<dbReference type="NCBIfam" id="NF007938">
    <property type="entry name" value="PRK10655.1"/>
    <property type="match status" value="1"/>
</dbReference>
<dbReference type="Proteomes" id="UP001224812">
    <property type="component" value="Unassembled WGS sequence"/>
</dbReference>
<dbReference type="PIRSF" id="PIRSF006060">
    <property type="entry name" value="AA_transporter"/>
    <property type="match status" value="1"/>
</dbReference>
<reference evidence="9" key="1">
    <citation type="submission" date="2016-10" db="EMBL/GenBank/DDBJ databases">
        <authorList>
            <person name="de Groot N.N."/>
        </authorList>
    </citation>
    <scope>NUCLEOTIDE SEQUENCE [LARGE SCALE GENOMIC DNA]</scope>
    <source>
        <strain evidence="9">DSM 24204</strain>
    </source>
</reference>
<proteinExistence type="inferred from homology"/>
<reference evidence="10" key="2">
    <citation type="submission" date="2016-10" db="EMBL/GenBank/DDBJ databases">
        <authorList>
            <person name="Varghese N."/>
            <person name="Submissions S."/>
        </authorList>
    </citation>
    <scope>NUCLEOTIDE SEQUENCE [LARGE SCALE GENOMIC DNA]</scope>
    <source>
        <strain evidence="10">DSM 24204</strain>
    </source>
</reference>
<feature type="transmembrane region" description="Helical" evidence="6">
    <location>
        <begin position="322"/>
        <end position="340"/>
    </location>
</feature>
<dbReference type="Proteomes" id="UP001231736">
    <property type="component" value="Unassembled WGS sequence"/>
</dbReference>
<dbReference type="RefSeq" id="WP_090922950.1">
    <property type="nucleotide sequence ID" value="NZ_CP016180.1"/>
</dbReference>
<dbReference type="AlphaFoldDB" id="A0A1H7ZFF0"/>
<dbReference type="STRING" id="97481.SAMN05444853_12428"/>
<dbReference type="GO" id="GO:0015293">
    <property type="term" value="F:symporter activity"/>
    <property type="evidence" value="ECO:0007669"/>
    <property type="project" value="UniProtKB-KW"/>
</dbReference>
<evidence type="ECO:0000256" key="3">
    <source>
        <dbReference type="ARBA" id="ARBA00022692"/>
    </source>
</evidence>
<keyword evidence="5 6" id="KW-0472">Membrane</keyword>
<evidence type="ECO:0000256" key="1">
    <source>
        <dbReference type="ARBA" id="ARBA00004651"/>
    </source>
</evidence>
<feature type="transmembrane region" description="Helical" evidence="6">
    <location>
        <begin position="386"/>
        <end position="405"/>
    </location>
</feature>
<dbReference type="EMBL" id="FOBN01000024">
    <property type="protein sequence ID" value="SEM56177.1"/>
    <property type="molecule type" value="Genomic_DNA"/>
</dbReference>
<keyword evidence="6" id="KW-0769">Symport</keyword>
<dbReference type="Pfam" id="PF13520">
    <property type="entry name" value="AA_permease_2"/>
    <property type="match status" value="1"/>
</dbReference>
<comment type="function">
    <text evidence="6">Catalyzes both the uptake and excretion of putrescine. The uptake of putrescine is dependent on the membrane potential and the excretion involves putrescine-ornithine antiporter activity.</text>
</comment>
<evidence type="ECO:0000313" key="11">
    <source>
        <dbReference type="Proteomes" id="UP001224812"/>
    </source>
</evidence>
<evidence type="ECO:0000256" key="6">
    <source>
        <dbReference type="HAMAP-Rule" id="MF_02073"/>
    </source>
</evidence>
<dbReference type="InterPro" id="IPR050367">
    <property type="entry name" value="APC_superfamily"/>
</dbReference>
<organism evidence="9 10">
    <name type="scientific">Phocoenobacter skyensis</name>
    <dbReference type="NCBI Taxonomy" id="97481"/>
    <lineage>
        <taxon>Bacteria</taxon>
        <taxon>Pseudomonadati</taxon>
        <taxon>Pseudomonadota</taxon>
        <taxon>Gammaproteobacteria</taxon>
        <taxon>Pasteurellales</taxon>
        <taxon>Pasteurellaceae</taxon>
        <taxon>Phocoenobacter</taxon>
    </lineage>
</organism>
<comment type="similarity">
    <text evidence="6">Belongs to the amino acid-polyamine-organocation (APC) superfamily. Basic amino acid/polyamine antiporter (APA) (TC 2.A.3.2) family.</text>
</comment>
<reference evidence="7 11" key="3">
    <citation type="journal article" date="2023" name="Front. Microbiol.">
        <title>Phylogeography and host specificity of Pasteurellaceae pathogenic to sea-farmed fish in the north-east Atlantic.</title>
        <authorList>
            <person name="Gulla S."/>
            <person name="Colquhoun D.J."/>
            <person name="Olsen A.B."/>
            <person name="Spilsberg B."/>
            <person name="Lagesen K."/>
            <person name="Aakesson C.P."/>
            <person name="Strom S."/>
            <person name="Manji F."/>
            <person name="Birkbeck T.H."/>
            <person name="Nilsen H.K."/>
        </authorList>
    </citation>
    <scope>NUCLEOTIDE SEQUENCE [LARGE SCALE GENOMIC DNA]</scope>
    <source>
        <strain evidence="7 11">VIO11850</strain>
    </source>
</reference>
<feature type="transmembrane region" description="Helical" evidence="6">
    <location>
        <begin position="87"/>
        <end position="114"/>
    </location>
</feature>
<keyword evidence="2 6" id="KW-1003">Cell membrane</keyword>
<keyword evidence="6" id="KW-0029">Amino-acid transport</keyword>
<dbReference type="PANTHER" id="PTHR42770:SF6">
    <property type="entry name" value="PUTRESCINE TRANSPORTER POTE"/>
    <property type="match status" value="1"/>
</dbReference>
<feature type="transmembrane region" description="Helical" evidence="6">
    <location>
        <begin position="193"/>
        <end position="212"/>
    </location>
</feature>
<protein>
    <recommendedName>
        <fullName evidence="6">Putrescine transporter PotE</fullName>
    </recommendedName>
    <alternativeName>
        <fullName evidence="6">Putrescine-proton symporter / putrescine-ornithine antiporter</fullName>
    </alternativeName>
</protein>
<comment type="catalytic activity">
    <reaction evidence="6">
        <text>putrescine(in) + L-ornithine(out) = putrescine(out) + L-ornithine(in)</text>
        <dbReference type="Rhea" id="RHEA:28827"/>
        <dbReference type="ChEBI" id="CHEBI:46911"/>
        <dbReference type="ChEBI" id="CHEBI:326268"/>
    </reaction>
</comment>
<comment type="subcellular location">
    <subcellularLocation>
        <location evidence="6">Cell inner membrane</location>
        <topology evidence="6">Multi-pass membrane protein</topology>
    </subcellularLocation>
    <subcellularLocation>
        <location evidence="1">Cell membrane</location>
        <topology evidence="1">Multi-pass membrane protein</topology>
    </subcellularLocation>
</comment>
<feature type="transmembrane region" description="Helical" evidence="6">
    <location>
        <begin position="270"/>
        <end position="293"/>
    </location>
</feature>
<dbReference type="PANTHER" id="PTHR42770">
    <property type="entry name" value="AMINO ACID TRANSPORTER-RELATED"/>
    <property type="match status" value="1"/>
</dbReference>
<dbReference type="EMBL" id="JASAYT010000005">
    <property type="protein sequence ID" value="MDP8174311.1"/>
    <property type="molecule type" value="Genomic_DNA"/>
</dbReference>
<feature type="transmembrane region" description="Helical" evidence="6">
    <location>
        <begin position="12"/>
        <end position="31"/>
    </location>
</feature>
<reference evidence="8" key="4">
    <citation type="journal article" date="2023" name="Front. Microbiol.">
        <title>Phylogeography and host specificity of Pasteurellaceae pathogenic to sea-farmed fish in the north-east Atlantic.</title>
        <authorList>
            <person name="Gulla S."/>
            <person name="Colquhoun D.J."/>
            <person name="Olsen A.B."/>
            <person name="Spilsberg B."/>
            <person name="Lagesen K."/>
            <person name="Aakesson C.P."/>
            <person name="Strom S."/>
            <person name="Manji F."/>
            <person name="Birkbeck T.H."/>
            <person name="Nilsen H.K."/>
        </authorList>
    </citation>
    <scope>NUCLEOTIDE SEQUENCE</scope>
    <source>
        <strain evidence="8">98B1</strain>
    </source>
</reference>
<dbReference type="InterPro" id="IPR002293">
    <property type="entry name" value="AA/rel_permease1"/>
</dbReference>
<keyword evidence="6" id="KW-0050">Antiport</keyword>
<dbReference type="InterPro" id="IPR027566">
    <property type="entry name" value="Symport/antiport_PotE"/>
</dbReference>
<dbReference type="EMBL" id="JASAVS010000025">
    <property type="protein sequence ID" value="MDP8086175.1"/>
    <property type="molecule type" value="Genomic_DNA"/>
</dbReference>
<gene>
    <name evidence="6 7" type="primary">potE</name>
    <name evidence="7" type="ORF">QJT92_09625</name>
    <name evidence="8" type="ORF">QJU97_02415</name>
    <name evidence="9" type="ORF">SAMN05444853_12428</name>
</gene>
<evidence type="ECO:0000256" key="2">
    <source>
        <dbReference type="ARBA" id="ARBA00022475"/>
    </source>
</evidence>
<dbReference type="NCBIfam" id="TIGR04299">
    <property type="entry name" value="antiport_PotE"/>
    <property type="match status" value="1"/>
</dbReference>
<dbReference type="Gene3D" id="1.20.1740.10">
    <property type="entry name" value="Amino acid/polyamine transporter I"/>
    <property type="match status" value="1"/>
</dbReference>
<evidence type="ECO:0000256" key="4">
    <source>
        <dbReference type="ARBA" id="ARBA00022989"/>
    </source>
</evidence>
<dbReference type="HAMAP" id="MF_02073">
    <property type="entry name" value="Putrescine_transp"/>
    <property type="match status" value="1"/>
</dbReference>
<keyword evidence="4 6" id="KW-1133">Transmembrane helix</keyword>
<feature type="transmembrane region" description="Helical" evidence="6">
    <location>
        <begin position="120"/>
        <end position="141"/>
    </location>
</feature>
<dbReference type="OrthoDB" id="3185104at2"/>
<evidence type="ECO:0000313" key="7">
    <source>
        <dbReference type="EMBL" id="MDP8086175.1"/>
    </source>
</evidence>
<keyword evidence="6" id="KW-0997">Cell inner membrane</keyword>
<evidence type="ECO:0000256" key="5">
    <source>
        <dbReference type="ARBA" id="ARBA00023136"/>
    </source>
</evidence>
<keyword evidence="6" id="KW-0813">Transport</keyword>
<feature type="transmembrane region" description="Helical" evidence="6">
    <location>
        <begin position="224"/>
        <end position="250"/>
    </location>
</feature>
<feature type="transmembrane region" description="Helical" evidence="6">
    <location>
        <begin position="352"/>
        <end position="374"/>
    </location>
</feature>
<name>A0A1H7ZFF0_9PAST</name>
<accession>A0A1H7ZFF0</accession>
<dbReference type="Proteomes" id="UP000198883">
    <property type="component" value="Unassembled WGS sequence"/>
</dbReference>
<evidence type="ECO:0000313" key="8">
    <source>
        <dbReference type="EMBL" id="MDP8174311.1"/>
    </source>
</evidence>
<evidence type="ECO:0000313" key="10">
    <source>
        <dbReference type="Proteomes" id="UP000198883"/>
    </source>
</evidence>
<dbReference type="GO" id="GO:0005886">
    <property type="term" value="C:plasma membrane"/>
    <property type="evidence" value="ECO:0007669"/>
    <property type="project" value="UniProtKB-SubCell"/>
</dbReference>
<comment type="catalytic activity">
    <reaction evidence="6">
        <text>putrescine(in) + H(+)(in) = putrescine(out) + H(+)(out)</text>
        <dbReference type="Rhea" id="RHEA:28891"/>
        <dbReference type="ChEBI" id="CHEBI:15378"/>
        <dbReference type="ChEBI" id="CHEBI:326268"/>
    </reaction>
</comment>
<feature type="transmembrane region" description="Helical" evidence="6">
    <location>
        <begin position="153"/>
        <end position="173"/>
    </location>
</feature>
<keyword evidence="3 6" id="KW-0812">Transmembrane</keyword>
<feature type="transmembrane region" description="Helical" evidence="6">
    <location>
        <begin position="411"/>
        <end position="429"/>
    </location>
</feature>
<sequence length="445" mass="46558">MAESGKSNKMGVVELTIITVVNMLGAGIIMLPTKLAKVGTMSILSWVVTAGGSLALAYAFAVCGRFSKKGGGMGGYAEYAFGRSGNFLANFTYAVSLVIANVAIALSAVGYFAVLLGIDLTATLSAALTIGLIWITTVANFGGAKITGRIGSFTVWGVIIPVLTVSVIGWFFFSPTMYTEAWNPHNMPFGEAISASIPMTLWAFLGLESACANSDAVENPEKNVPIAVLGGTTLTAIIYIVSTNVMAGIVPNLELAESTAPFGLVFAKMFSPAIGQAVMAAMVVACVGCLLGWQFTVAQVFKSGADEGYFSKVFAKVTAKDAPITGMLILAVVQTVLAFMTMGDELAEQFSAIVDLAAVTNLVPFVLSMAAVAAMQRAENAPKSQMAMNTFVALIGNIYSFYALYSCGMVAMYWGGMATFLGWVIYGKIKADEMDAGIAKASDEA</sequence>
<dbReference type="GO" id="GO:0015496">
    <property type="term" value="F:putrescine:ornithine antiporter activity"/>
    <property type="evidence" value="ECO:0007669"/>
    <property type="project" value="InterPro"/>
</dbReference>
<evidence type="ECO:0000313" key="9">
    <source>
        <dbReference type="EMBL" id="SEM56177.1"/>
    </source>
</evidence>
<feature type="transmembrane region" description="Helical" evidence="6">
    <location>
        <begin position="43"/>
        <end position="66"/>
    </location>
</feature>
<keyword evidence="11" id="KW-1185">Reference proteome</keyword>
<dbReference type="GeneID" id="83544971"/>